<protein>
    <recommendedName>
        <fullName evidence="2">WW domain-containing protein</fullName>
    </recommendedName>
</protein>
<evidence type="ECO:0000313" key="3">
    <source>
        <dbReference type="EMBL" id="CAH3196619.1"/>
    </source>
</evidence>
<dbReference type="InterPro" id="IPR001202">
    <property type="entry name" value="WW_dom"/>
</dbReference>
<dbReference type="Pfam" id="PF00397">
    <property type="entry name" value="WW"/>
    <property type="match status" value="1"/>
</dbReference>
<gene>
    <name evidence="3" type="ORF">PEVE_00033074</name>
</gene>
<evidence type="ECO:0000259" key="2">
    <source>
        <dbReference type="PROSITE" id="PS50020"/>
    </source>
</evidence>
<reference evidence="3 4" key="1">
    <citation type="submission" date="2022-05" db="EMBL/GenBank/DDBJ databases">
        <authorList>
            <consortium name="Genoscope - CEA"/>
            <person name="William W."/>
        </authorList>
    </citation>
    <scope>NUCLEOTIDE SEQUENCE [LARGE SCALE GENOMIC DNA]</scope>
</reference>
<feature type="domain" description="WW" evidence="2">
    <location>
        <begin position="5"/>
        <end position="38"/>
    </location>
</feature>
<accession>A0ABN8SYK2</accession>
<feature type="region of interest" description="Disordered" evidence="1">
    <location>
        <begin position="1"/>
        <end position="20"/>
    </location>
</feature>
<dbReference type="Proteomes" id="UP001159427">
    <property type="component" value="Unassembled WGS sequence"/>
</dbReference>
<dbReference type="EMBL" id="CALNXI010004895">
    <property type="protein sequence ID" value="CAH3196619.1"/>
    <property type="molecule type" value="Genomic_DNA"/>
</dbReference>
<dbReference type="InterPro" id="IPR036020">
    <property type="entry name" value="WW_dom_sf"/>
</dbReference>
<feature type="non-terminal residue" evidence="3">
    <location>
        <position position="1"/>
    </location>
</feature>
<evidence type="ECO:0000313" key="4">
    <source>
        <dbReference type="Proteomes" id="UP001159427"/>
    </source>
</evidence>
<dbReference type="PROSITE" id="PS50020">
    <property type="entry name" value="WW_DOMAIN_2"/>
    <property type="match status" value="1"/>
</dbReference>
<dbReference type="SUPFAM" id="SSF51045">
    <property type="entry name" value="WW domain"/>
    <property type="match status" value="1"/>
</dbReference>
<dbReference type="Gene3D" id="2.20.70.10">
    <property type="match status" value="1"/>
</dbReference>
<feature type="region of interest" description="Disordered" evidence="1">
    <location>
        <begin position="34"/>
        <end position="80"/>
    </location>
</feature>
<sequence>SRSQEPLPEGWEERQDANGRTFYIDHSTRTTAWVRPTGISESAHQHEVEQNDARRERNFRIRRHLSVDDTETQTQNTETS</sequence>
<name>A0ABN8SYK2_9CNID</name>
<feature type="non-terminal residue" evidence="3">
    <location>
        <position position="80"/>
    </location>
</feature>
<feature type="compositionally biased region" description="Basic and acidic residues" evidence="1">
    <location>
        <begin position="43"/>
        <end position="59"/>
    </location>
</feature>
<keyword evidence="4" id="KW-1185">Reference proteome</keyword>
<comment type="caution">
    <text evidence="3">The sequence shown here is derived from an EMBL/GenBank/DDBJ whole genome shotgun (WGS) entry which is preliminary data.</text>
</comment>
<proteinExistence type="predicted"/>
<dbReference type="SMART" id="SM00456">
    <property type="entry name" value="WW"/>
    <property type="match status" value="1"/>
</dbReference>
<organism evidence="3 4">
    <name type="scientific">Porites evermanni</name>
    <dbReference type="NCBI Taxonomy" id="104178"/>
    <lineage>
        <taxon>Eukaryota</taxon>
        <taxon>Metazoa</taxon>
        <taxon>Cnidaria</taxon>
        <taxon>Anthozoa</taxon>
        <taxon>Hexacorallia</taxon>
        <taxon>Scleractinia</taxon>
        <taxon>Fungiina</taxon>
        <taxon>Poritidae</taxon>
        <taxon>Porites</taxon>
    </lineage>
</organism>
<evidence type="ECO:0000256" key="1">
    <source>
        <dbReference type="SAM" id="MobiDB-lite"/>
    </source>
</evidence>
<dbReference type="CDD" id="cd00201">
    <property type="entry name" value="WW"/>
    <property type="match status" value="1"/>
</dbReference>